<accession>A0A8H7ABD0</accession>
<protein>
    <submittedName>
        <fullName evidence="2">Uncharacterized protein</fullName>
    </submittedName>
</protein>
<dbReference type="EMBL" id="JAACFV010000153">
    <property type="protein sequence ID" value="KAF7503986.1"/>
    <property type="molecule type" value="Genomic_DNA"/>
</dbReference>
<keyword evidence="3" id="KW-1185">Reference proteome</keyword>
<dbReference type="Proteomes" id="UP000606974">
    <property type="component" value="Unassembled WGS sequence"/>
</dbReference>
<dbReference type="AlphaFoldDB" id="A0A8H7ABD0"/>
<reference evidence="2" key="1">
    <citation type="submission" date="2020-02" db="EMBL/GenBank/DDBJ databases">
        <authorList>
            <person name="Palmer J.M."/>
        </authorList>
    </citation>
    <scope>NUCLEOTIDE SEQUENCE</scope>
    <source>
        <strain evidence="2">EPUS1.4</strain>
        <tissue evidence="2">Thallus</tissue>
    </source>
</reference>
<evidence type="ECO:0000313" key="3">
    <source>
        <dbReference type="Proteomes" id="UP000606974"/>
    </source>
</evidence>
<evidence type="ECO:0000313" key="2">
    <source>
        <dbReference type="EMBL" id="KAF7503986.1"/>
    </source>
</evidence>
<organism evidence="2 3">
    <name type="scientific">Endocarpon pusillum</name>
    <dbReference type="NCBI Taxonomy" id="364733"/>
    <lineage>
        <taxon>Eukaryota</taxon>
        <taxon>Fungi</taxon>
        <taxon>Dikarya</taxon>
        <taxon>Ascomycota</taxon>
        <taxon>Pezizomycotina</taxon>
        <taxon>Eurotiomycetes</taxon>
        <taxon>Chaetothyriomycetidae</taxon>
        <taxon>Verrucariales</taxon>
        <taxon>Verrucariaceae</taxon>
        <taxon>Endocarpon</taxon>
    </lineage>
</organism>
<feature type="region of interest" description="Disordered" evidence="1">
    <location>
        <begin position="69"/>
        <end position="88"/>
    </location>
</feature>
<gene>
    <name evidence="2" type="ORF">GJ744_002914</name>
</gene>
<feature type="non-terminal residue" evidence="2">
    <location>
        <position position="1"/>
    </location>
</feature>
<name>A0A8H7ABD0_9EURO</name>
<evidence type="ECO:0000256" key="1">
    <source>
        <dbReference type="SAM" id="MobiDB-lite"/>
    </source>
</evidence>
<sequence>VQEALNLHISTDNTTSLGQNFRTFSIRQPGYIATQKTLINVGDQGSMATSHQPDYSVNAMQITNEELAPFRTGGLHGNPATGGHMGRN</sequence>
<comment type="caution">
    <text evidence="2">The sequence shown here is derived from an EMBL/GenBank/DDBJ whole genome shotgun (WGS) entry which is preliminary data.</text>
</comment>
<proteinExistence type="predicted"/>